<dbReference type="GO" id="GO:0051537">
    <property type="term" value="F:2 iron, 2 sulfur cluster binding"/>
    <property type="evidence" value="ECO:0007669"/>
    <property type="project" value="UniProtKB-KW"/>
</dbReference>
<dbReference type="Gene3D" id="2.102.10.10">
    <property type="entry name" value="Rieske [2Fe-2S] iron-sulphur domain"/>
    <property type="match status" value="1"/>
</dbReference>
<name>A0A972VXY3_9GAMM</name>
<evidence type="ECO:0000256" key="4">
    <source>
        <dbReference type="ARBA" id="ARBA00022692"/>
    </source>
</evidence>
<evidence type="ECO:0000256" key="2">
    <source>
        <dbReference type="ARBA" id="ARBA00004370"/>
    </source>
</evidence>
<reference evidence="18" key="1">
    <citation type="submission" date="2020-05" db="EMBL/GenBank/DDBJ databases">
        <title>Sulfur intermediates as new biogeochemical hubs in an aquatic model microbial ecosystem.</title>
        <authorList>
            <person name="Vigneron A."/>
        </authorList>
    </citation>
    <scope>NUCLEOTIDE SEQUENCE</scope>
    <source>
        <strain evidence="18">Bin.250</strain>
    </source>
</reference>
<evidence type="ECO:0000256" key="11">
    <source>
        <dbReference type="ARBA" id="ARBA00023136"/>
    </source>
</evidence>
<comment type="pathway">
    <text evidence="3">Hormone biosynthesis.</text>
</comment>
<keyword evidence="6" id="KW-0479">Metal-binding</keyword>
<organism evidence="18 19">
    <name type="scientific">SAR86 cluster bacterium</name>
    <dbReference type="NCBI Taxonomy" id="2030880"/>
    <lineage>
        <taxon>Bacteria</taxon>
        <taxon>Pseudomonadati</taxon>
        <taxon>Pseudomonadota</taxon>
        <taxon>Gammaproteobacteria</taxon>
        <taxon>SAR86 cluster</taxon>
    </lineage>
</organism>
<dbReference type="InterPro" id="IPR017941">
    <property type="entry name" value="Rieske_2Fe-2S"/>
</dbReference>
<feature type="domain" description="Rieske" evidence="17">
    <location>
        <begin position="21"/>
        <end position="123"/>
    </location>
</feature>
<evidence type="ECO:0000256" key="5">
    <source>
        <dbReference type="ARBA" id="ARBA00022714"/>
    </source>
</evidence>
<accession>A0A972VXY3</accession>
<evidence type="ECO:0000256" key="6">
    <source>
        <dbReference type="ARBA" id="ARBA00022723"/>
    </source>
</evidence>
<dbReference type="Proteomes" id="UP000754644">
    <property type="component" value="Unassembled WGS sequence"/>
</dbReference>
<comment type="cofactor">
    <cofactor evidence="1">
        <name>Fe cation</name>
        <dbReference type="ChEBI" id="CHEBI:24875"/>
    </cofactor>
</comment>
<evidence type="ECO:0000256" key="1">
    <source>
        <dbReference type="ARBA" id="ARBA00001962"/>
    </source>
</evidence>
<dbReference type="InterPro" id="IPR050584">
    <property type="entry name" value="Cholesterol_7-desaturase"/>
</dbReference>
<dbReference type="Pfam" id="PF00355">
    <property type="entry name" value="Rieske"/>
    <property type="match status" value="1"/>
</dbReference>
<keyword evidence="8" id="KW-0560">Oxidoreductase</keyword>
<evidence type="ECO:0000256" key="15">
    <source>
        <dbReference type="ARBA" id="ARBA00047853"/>
    </source>
</evidence>
<dbReference type="GO" id="GO:0005737">
    <property type="term" value="C:cytoplasm"/>
    <property type="evidence" value="ECO:0007669"/>
    <property type="project" value="TreeGrafter"/>
</dbReference>
<comment type="subcellular location">
    <subcellularLocation>
        <location evidence="2">Membrane</location>
    </subcellularLocation>
</comment>
<keyword evidence="7" id="KW-1133">Transmembrane helix</keyword>
<comment type="similarity">
    <text evidence="13">Belongs to the cholesterol 7-desaturase family.</text>
</comment>
<keyword evidence="10" id="KW-0411">Iron-sulfur</keyword>
<keyword evidence="11" id="KW-0472">Membrane</keyword>
<evidence type="ECO:0000256" key="16">
    <source>
        <dbReference type="ARBA" id="ARBA00049548"/>
    </source>
</evidence>
<evidence type="ECO:0000313" key="18">
    <source>
        <dbReference type="EMBL" id="NQV66335.1"/>
    </source>
</evidence>
<dbReference type="Pfam" id="PF19298">
    <property type="entry name" value="KshA_C"/>
    <property type="match status" value="1"/>
</dbReference>
<dbReference type="GO" id="GO:0016020">
    <property type="term" value="C:membrane"/>
    <property type="evidence" value="ECO:0007669"/>
    <property type="project" value="UniProtKB-SubCell"/>
</dbReference>
<proteinExistence type="inferred from homology"/>
<keyword evidence="4" id="KW-0812">Transmembrane</keyword>
<comment type="caution">
    <text evidence="18">The sequence shown here is derived from an EMBL/GenBank/DDBJ whole genome shotgun (WGS) entry which is preliminary data.</text>
</comment>
<evidence type="ECO:0000256" key="3">
    <source>
        <dbReference type="ARBA" id="ARBA00004972"/>
    </source>
</evidence>
<dbReference type="EC" id="1.14.19.21" evidence="14"/>
<evidence type="ECO:0000256" key="7">
    <source>
        <dbReference type="ARBA" id="ARBA00022989"/>
    </source>
</evidence>
<keyword evidence="5" id="KW-0001">2Fe-2S</keyword>
<dbReference type="PROSITE" id="PS51296">
    <property type="entry name" value="RIESKE"/>
    <property type="match status" value="1"/>
</dbReference>
<evidence type="ECO:0000256" key="13">
    <source>
        <dbReference type="ARBA" id="ARBA00025729"/>
    </source>
</evidence>
<dbReference type="AlphaFoldDB" id="A0A972VXY3"/>
<dbReference type="GO" id="GO:0170056">
    <property type="term" value="F:cholesterol 7-desaturase [NAD(P)H] activity"/>
    <property type="evidence" value="ECO:0007669"/>
    <property type="project" value="UniProtKB-EC"/>
</dbReference>
<dbReference type="GO" id="GO:0046872">
    <property type="term" value="F:metal ion binding"/>
    <property type="evidence" value="ECO:0007669"/>
    <property type="project" value="UniProtKB-KW"/>
</dbReference>
<dbReference type="SUPFAM" id="SSF55961">
    <property type="entry name" value="Bet v1-like"/>
    <property type="match status" value="1"/>
</dbReference>
<evidence type="ECO:0000259" key="17">
    <source>
        <dbReference type="PROSITE" id="PS51296"/>
    </source>
</evidence>
<evidence type="ECO:0000256" key="12">
    <source>
        <dbReference type="ARBA" id="ARBA00025712"/>
    </source>
</evidence>
<evidence type="ECO:0000256" key="14">
    <source>
        <dbReference type="ARBA" id="ARBA00026095"/>
    </source>
</evidence>
<dbReference type="Gene3D" id="3.90.380.10">
    <property type="entry name" value="Naphthalene 1,2-dioxygenase Alpha Subunit, Chain A, domain 1"/>
    <property type="match status" value="1"/>
</dbReference>
<comment type="pathway">
    <text evidence="12">Steroid hormone biosynthesis; dafachronic acid biosynthesis.</text>
</comment>
<dbReference type="InterPro" id="IPR045605">
    <property type="entry name" value="KshA-like_C"/>
</dbReference>
<evidence type="ECO:0000256" key="10">
    <source>
        <dbReference type="ARBA" id="ARBA00023014"/>
    </source>
</evidence>
<dbReference type="InterPro" id="IPR036922">
    <property type="entry name" value="Rieske_2Fe-2S_sf"/>
</dbReference>
<evidence type="ECO:0000256" key="8">
    <source>
        <dbReference type="ARBA" id="ARBA00023002"/>
    </source>
</evidence>
<comment type="catalytic activity">
    <reaction evidence="15">
        <text>cholesterol + NADH + O2 + H(+) = 7-dehydrocholesterol + NAD(+) + 2 H2O</text>
        <dbReference type="Rhea" id="RHEA:51644"/>
        <dbReference type="ChEBI" id="CHEBI:15377"/>
        <dbReference type="ChEBI" id="CHEBI:15378"/>
        <dbReference type="ChEBI" id="CHEBI:15379"/>
        <dbReference type="ChEBI" id="CHEBI:16113"/>
        <dbReference type="ChEBI" id="CHEBI:17759"/>
        <dbReference type="ChEBI" id="CHEBI:57540"/>
        <dbReference type="ChEBI" id="CHEBI:57945"/>
        <dbReference type="EC" id="1.14.19.21"/>
    </reaction>
    <physiologicalReaction direction="left-to-right" evidence="15">
        <dbReference type="Rhea" id="RHEA:51645"/>
    </physiologicalReaction>
</comment>
<evidence type="ECO:0000256" key="9">
    <source>
        <dbReference type="ARBA" id="ARBA00023004"/>
    </source>
</evidence>
<dbReference type="EMBL" id="JABMOJ010000500">
    <property type="protein sequence ID" value="NQV66335.1"/>
    <property type="molecule type" value="Genomic_DNA"/>
</dbReference>
<gene>
    <name evidence="18" type="ORF">HQ497_13320</name>
</gene>
<comment type="catalytic activity">
    <reaction evidence="16">
        <text>cholesterol + NADPH + O2 + H(+) = 7-dehydrocholesterol + NADP(+) + 2 H2O</text>
        <dbReference type="Rhea" id="RHEA:45024"/>
        <dbReference type="ChEBI" id="CHEBI:15377"/>
        <dbReference type="ChEBI" id="CHEBI:15378"/>
        <dbReference type="ChEBI" id="CHEBI:15379"/>
        <dbReference type="ChEBI" id="CHEBI:16113"/>
        <dbReference type="ChEBI" id="CHEBI:17759"/>
        <dbReference type="ChEBI" id="CHEBI:57783"/>
        <dbReference type="ChEBI" id="CHEBI:58349"/>
        <dbReference type="EC" id="1.14.19.21"/>
    </reaction>
    <physiologicalReaction direction="left-to-right" evidence="16">
        <dbReference type="Rhea" id="RHEA:45025"/>
    </physiologicalReaction>
</comment>
<dbReference type="PANTHER" id="PTHR21266:SF32">
    <property type="entry name" value="CHOLESTEROL 7-DESATURASE NVD"/>
    <property type="match status" value="1"/>
</dbReference>
<evidence type="ECO:0000313" key="19">
    <source>
        <dbReference type="Proteomes" id="UP000754644"/>
    </source>
</evidence>
<sequence length="334" mass="36883">MIIARTSTKPPIDLPMPYGWFQLLYSSELAVGESVPLNYFGQELVAFRTESGVAKVVDAYCPHMGAHLGYGIHEQAGKGSAVVGENIVCPFHGWQFNGEGQCKHIPYGINPPPRVARGEQVLGAWAVREVNQCVLVWYHPEGIEPLFEPESLSEAAANNDEWGEIQAFSWDIHTHMQEIGENAVDAVHFKTVHGTKEIPDVMDSVFDGHLRSGLLKTLNPTPKGVVEGTIENKSIGPGLAIIRFSGLCDTLLMANLTPITPEHCRAMYAFMQKKVDGKTPVGGIGGAIIANICQQMEEDRIIWNRKKFHAKPMLCDGDGPFAKFRNWYGQFLVQ</sequence>
<dbReference type="GO" id="GO:0008203">
    <property type="term" value="P:cholesterol metabolic process"/>
    <property type="evidence" value="ECO:0007669"/>
    <property type="project" value="InterPro"/>
</dbReference>
<dbReference type="SUPFAM" id="SSF50022">
    <property type="entry name" value="ISP domain"/>
    <property type="match status" value="1"/>
</dbReference>
<keyword evidence="9" id="KW-0408">Iron</keyword>
<dbReference type="PANTHER" id="PTHR21266">
    <property type="entry name" value="IRON-SULFUR DOMAIN CONTAINING PROTEIN"/>
    <property type="match status" value="1"/>
</dbReference>
<protein>
    <recommendedName>
        <fullName evidence="14">cholesterol 7-desaturase</fullName>
        <ecNumber evidence="14">1.14.19.21</ecNumber>
    </recommendedName>
</protein>